<sequence length="307" mass="33520">MTGFLTELGKRMAERWVALLVLPGLVFTAVATVAVVLGHDRWADTGLLLKWSTDLGGTVGGNRPVPTAFLLIGVLAASVASAFVARALATPYEALLLGRWPFFLSRPAEALTRRRKEAWRRHDRRHVAAEATGEAGAVGEEAPDDEAPGDDQVSAEAAEARNRIALVEPSLPTWTGDRMRAPAARVRGQYLLDLGVAWPRLWLLLPETTREPLTEARQRFDDATTLGGWAVLYTALGALWWPGVVVGAAVALVAWRRVRAAADTYAELVEAAVDVHVDDLLAHFDDEFRPVRPHAGARVTERFRKGM</sequence>
<feature type="transmembrane region" description="Helical" evidence="2">
    <location>
        <begin position="230"/>
        <end position="255"/>
    </location>
</feature>
<evidence type="ECO:0000313" key="4">
    <source>
        <dbReference type="Proteomes" id="UP001501638"/>
    </source>
</evidence>
<feature type="region of interest" description="Disordered" evidence="1">
    <location>
        <begin position="123"/>
        <end position="154"/>
    </location>
</feature>
<evidence type="ECO:0000313" key="3">
    <source>
        <dbReference type="EMBL" id="GAA2464378.1"/>
    </source>
</evidence>
<name>A0ABN3KKR7_9ACTN</name>
<keyword evidence="2" id="KW-0472">Membrane</keyword>
<accession>A0ABN3KKR7</accession>
<feature type="transmembrane region" description="Helical" evidence="2">
    <location>
        <begin position="68"/>
        <end position="89"/>
    </location>
</feature>
<feature type="compositionally biased region" description="Low complexity" evidence="1">
    <location>
        <begin position="129"/>
        <end position="140"/>
    </location>
</feature>
<evidence type="ECO:0000256" key="1">
    <source>
        <dbReference type="SAM" id="MobiDB-lite"/>
    </source>
</evidence>
<protein>
    <recommendedName>
        <fullName evidence="5">Vegetative cell wall protein gp1</fullName>
    </recommendedName>
</protein>
<gene>
    <name evidence="3" type="ORF">GCM10010405_55920</name>
</gene>
<dbReference type="EMBL" id="BAAASZ010000051">
    <property type="protein sequence ID" value="GAA2464378.1"/>
    <property type="molecule type" value="Genomic_DNA"/>
</dbReference>
<reference evidence="3 4" key="1">
    <citation type="journal article" date="2019" name="Int. J. Syst. Evol. Microbiol.">
        <title>The Global Catalogue of Microorganisms (GCM) 10K type strain sequencing project: providing services to taxonomists for standard genome sequencing and annotation.</title>
        <authorList>
            <consortium name="The Broad Institute Genomics Platform"/>
            <consortium name="The Broad Institute Genome Sequencing Center for Infectious Disease"/>
            <person name="Wu L."/>
            <person name="Ma J."/>
        </authorList>
    </citation>
    <scope>NUCLEOTIDE SEQUENCE [LARGE SCALE GENOMIC DNA]</scope>
    <source>
        <strain evidence="3 4">JCM 6305</strain>
    </source>
</reference>
<evidence type="ECO:0008006" key="5">
    <source>
        <dbReference type="Google" id="ProtNLM"/>
    </source>
</evidence>
<keyword evidence="2" id="KW-0812">Transmembrane</keyword>
<dbReference type="RefSeq" id="WP_344328464.1">
    <property type="nucleotide sequence ID" value="NZ_BAAASZ010000051.1"/>
</dbReference>
<keyword evidence="4" id="KW-1185">Reference proteome</keyword>
<feature type="transmembrane region" description="Helical" evidence="2">
    <location>
        <begin position="16"/>
        <end position="37"/>
    </location>
</feature>
<evidence type="ECO:0000256" key="2">
    <source>
        <dbReference type="SAM" id="Phobius"/>
    </source>
</evidence>
<proteinExistence type="predicted"/>
<keyword evidence="2" id="KW-1133">Transmembrane helix</keyword>
<organism evidence="3 4">
    <name type="scientific">Streptomyces macrosporus</name>
    <dbReference type="NCBI Taxonomy" id="44032"/>
    <lineage>
        <taxon>Bacteria</taxon>
        <taxon>Bacillati</taxon>
        <taxon>Actinomycetota</taxon>
        <taxon>Actinomycetes</taxon>
        <taxon>Kitasatosporales</taxon>
        <taxon>Streptomycetaceae</taxon>
        <taxon>Streptomyces</taxon>
    </lineage>
</organism>
<comment type="caution">
    <text evidence="3">The sequence shown here is derived from an EMBL/GenBank/DDBJ whole genome shotgun (WGS) entry which is preliminary data.</text>
</comment>
<dbReference type="Proteomes" id="UP001501638">
    <property type="component" value="Unassembled WGS sequence"/>
</dbReference>